<gene>
    <name evidence="1" type="ORF">SAMEA4412673_00409</name>
</gene>
<name>A0AAJ4X8N4_9SPHI</name>
<dbReference type="RefSeq" id="WP_093101602.1">
    <property type="nucleotide sequence ID" value="NZ_FNGK01000016.1"/>
</dbReference>
<evidence type="ECO:0000313" key="1">
    <source>
        <dbReference type="EMBL" id="SNV40907.1"/>
    </source>
</evidence>
<protein>
    <submittedName>
        <fullName evidence="1">Uncharacterized protein</fullName>
    </submittedName>
</protein>
<evidence type="ECO:0000313" key="2">
    <source>
        <dbReference type="Proteomes" id="UP000215355"/>
    </source>
</evidence>
<dbReference type="Proteomes" id="UP000215355">
    <property type="component" value="Chromosome 1"/>
</dbReference>
<accession>A0AAJ4X8N4</accession>
<dbReference type="EMBL" id="LT906468">
    <property type="protein sequence ID" value="SNV40907.1"/>
    <property type="molecule type" value="Genomic_DNA"/>
</dbReference>
<reference evidence="1 2" key="1">
    <citation type="submission" date="2017-06" db="EMBL/GenBank/DDBJ databases">
        <authorList>
            <consortium name="Pathogen Informatics"/>
        </authorList>
    </citation>
    <scope>NUCLEOTIDE SEQUENCE [LARGE SCALE GENOMIC DNA]</scope>
    <source>
        <strain evidence="1 2">NCTC12149</strain>
    </source>
</reference>
<proteinExistence type="predicted"/>
<dbReference type="KEGG" id="smiz:4412673_00409"/>
<organism evidence="1 2">
    <name type="scientific">Sphingobacterium mizutaii</name>
    <dbReference type="NCBI Taxonomy" id="1010"/>
    <lineage>
        <taxon>Bacteria</taxon>
        <taxon>Pseudomonadati</taxon>
        <taxon>Bacteroidota</taxon>
        <taxon>Sphingobacteriia</taxon>
        <taxon>Sphingobacteriales</taxon>
        <taxon>Sphingobacteriaceae</taxon>
        <taxon>Sphingobacterium</taxon>
    </lineage>
</organism>
<sequence>MYKLDFFTEYCQFYLVNKTEVSETDSLDFWSDEALEERLAVDMDVLGVSVENDFSIVKGELEVLNAPNEELDPHADHIVEGSLKITTGAMEIQDCPTSETILSVPLDNDDYRVRIYSYNLDMPYNQNNPEKPHDHYRIEVWKEAPSERKVLKLWSPNY</sequence>
<dbReference type="AlphaFoldDB" id="A0AAJ4X8N4"/>